<comment type="caution">
    <text evidence="1">The sequence shown here is derived from an EMBL/GenBank/DDBJ whole genome shotgun (WGS) entry which is preliminary data.</text>
</comment>
<gene>
    <name evidence="1" type="ORF">J2S07_003836</name>
</gene>
<dbReference type="RefSeq" id="WP_307151959.1">
    <property type="nucleotide sequence ID" value="NZ_JAUSTU010000029.1"/>
</dbReference>
<sequence length="58" mass="6870">MQPCWDGFTVGKHTEKRLEILRIFVLEKRLKPISDKGLKEYLAKEKDWIILNPAPNFD</sequence>
<dbReference type="EMBL" id="JAUSTU010000029">
    <property type="protein sequence ID" value="MDQ0157501.1"/>
    <property type="molecule type" value="Genomic_DNA"/>
</dbReference>
<proteinExistence type="predicted"/>
<reference evidence="1 2" key="1">
    <citation type="submission" date="2023-07" db="EMBL/GenBank/DDBJ databases">
        <title>Genomic Encyclopedia of Type Strains, Phase IV (KMG-IV): sequencing the most valuable type-strain genomes for metagenomic binning, comparative biology and taxonomic classification.</title>
        <authorList>
            <person name="Goeker M."/>
        </authorList>
    </citation>
    <scope>NUCLEOTIDE SEQUENCE [LARGE SCALE GENOMIC DNA]</scope>
    <source>
        <strain evidence="1 2">DSM 23948</strain>
    </source>
</reference>
<dbReference type="Proteomes" id="UP001231362">
    <property type="component" value="Unassembled WGS sequence"/>
</dbReference>
<protein>
    <submittedName>
        <fullName evidence="1">Uncharacterized protein</fullName>
    </submittedName>
</protein>
<name>A0ABT9V976_9BACL</name>
<accession>A0ABT9V976</accession>
<evidence type="ECO:0000313" key="2">
    <source>
        <dbReference type="Proteomes" id="UP001231362"/>
    </source>
</evidence>
<keyword evidence="2" id="KW-1185">Reference proteome</keyword>
<evidence type="ECO:0000313" key="1">
    <source>
        <dbReference type="EMBL" id="MDQ0157501.1"/>
    </source>
</evidence>
<organism evidence="1 2">
    <name type="scientific">Anoxybacillus andreesenii</name>
    <dbReference type="NCBI Taxonomy" id="1325932"/>
    <lineage>
        <taxon>Bacteria</taxon>
        <taxon>Bacillati</taxon>
        <taxon>Bacillota</taxon>
        <taxon>Bacilli</taxon>
        <taxon>Bacillales</taxon>
        <taxon>Anoxybacillaceae</taxon>
        <taxon>Anoxybacillus</taxon>
    </lineage>
</organism>